<gene>
    <name evidence="3" type="ORF">DXC78_12050</name>
    <name evidence="2" type="ORF">PND82_05685</name>
</gene>
<dbReference type="Pfam" id="PF13154">
    <property type="entry name" value="DUF3991"/>
    <property type="match status" value="1"/>
</dbReference>
<feature type="domain" description="DUF3991" evidence="1">
    <location>
        <begin position="119"/>
        <end position="196"/>
    </location>
</feature>
<dbReference type="EMBL" id="JAQLXO010000007">
    <property type="protein sequence ID" value="MDB7982306.1"/>
    <property type="molecule type" value="Genomic_DNA"/>
</dbReference>
<dbReference type="Pfam" id="PF13155">
    <property type="entry name" value="Toprim_2"/>
    <property type="match status" value="1"/>
</dbReference>
<name>A0A3E3DUR4_9FIRM</name>
<reference evidence="3 4" key="1">
    <citation type="submission" date="2018-08" db="EMBL/GenBank/DDBJ databases">
        <title>A genome reference for cultivated species of the human gut microbiota.</title>
        <authorList>
            <person name="Zou Y."/>
            <person name="Xue W."/>
            <person name="Luo G."/>
        </authorList>
    </citation>
    <scope>NUCLEOTIDE SEQUENCE [LARGE SCALE GENOMIC DNA]</scope>
    <source>
        <strain evidence="3 4">TF08-11</strain>
    </source>
</reference>
<dbReference type="AlphaFoldDB" id="A0A3E3DUR4"/>
<evidence type="ECO:0000313" key="4">
    <source>
        <dbReference type="Proteomes" id="UP000260721"/>
    </source>
</evidence>
<proteinExistence type="predicted"/>
<sequence length="331" mass="38279">MFIEPEKLAELKKMDLLSYLLHAEPDRLKKISRNTFCIRDHDSLHISNGLWHWQSVGIGGRSALDFFIKVDGYSFKEAVKHLQNLSKDIVWEDTKEHPKPKERNLLFPQKDENNFEAVAYLKSRGIDEKLIQNCIQKELIFQSVFKNIDTGHVYKQVAFVGFDHQKPIPKYINLRGIHNDYKGDSFGSNKAFSFLLQAKNPTNIVHVCEASIDVLSYASLMKLYQKDYETIHILSLGGVQIPRNDSKISCKTPIALEQFLRDFPEVNSIVLHLDNDRAGRLATKTIQQNLTQYHVKDSPPKYGKDVNDDLKTRLGIEKYPHNLYPKRIQTR</sequence>
<evidence type="ECO:0000313" key="3">
    <source>
        <dbReference type="EMBL" id="RGD72885.1"/>
    </source>
</evidence>
<accession>A0A3E3DUR4</accession>
<dbReference type="InterPro" id="IPR025054">
    <property type="entry name" value="DUF3991"/>
</dbReference>
<evidence type="ECO:0000313" key="2">
    <source>
        <dbReference type="EMBL" id="MDB7982306.1"/>
    </source>
</evidence>
<comment type="caution">
    <text evidence="3">The sequence shown here is derived from an EMBL/GenBank/DDBJ whole genome shotgun (WGS) entry which is preliminary data.</text>
</comment>
<dbReference type="EMBL" id="QUSK01000037">
    <property type="protein sequence ID" value="RGD72885.1"/>
    <property type="molecule type" value="Genomic_DNA"/>
</dbReference>
<organism evidence="3 4">
    <name type="scientific">Faecalicoccus pleomorphus</name>
    <dbReference type="NCBI Taxonomy" id="1323"/>
    <lineage>
        <taxon>Bacteria</taxon>
        <taxon>Bacillati</taxon>
        <taxon>Bacillota</taxon>
        <taxon>Erysipelotrichia</taxon>
        <taxon>Erysipelotrichales</taxon>
        <taxon>Erysipelotrichaceae</taxon>
        <taxon>Faecalicoccus</taxon>
    </lineage>
</organism>
<dbReference type="Proteomes" id="UP000260721">
    <property type="component" value="Unassembled WGS sequence"/>
</dbReference>
<reference evidence="2" key="2">
    <citation type="submission" date="2023-01" db="EMBL/GenBank/DDBJ databases">
        <title>Human gut microbiome strain richness.</title>
        <authorList>
            <person name="Chen-Liaw A."/>
        </authorList>
    </citation>
    <scope>NUCLEOTIDE SEQUENCE</scope>
    <source>
        <strain evidence="2">D8_m1001271B151109d0_201107</strain>
    </source>
</reference>
<dbReference type="RefSeq" id="WP_117447247.1">
    <property type="nucleotide sequence ID" value="NZ_JAQLXO010000007.1"/>
</dbReference>
<dbReference type="SUPFAM" id="SSF57783">
    <property type="entry name" value="Zinc beta-ribbon"/>
    <property type="match status" value="1"/>
</dbReference>
<dbReference type="Gene3D" id="3.40.1360.10">
    <property type="match status" value="1"/>
</dbReference>
<dbReference type="Proteomes" id="UP001212981">
    <property type="component" value="Unassembled WGS sequence"/>
</dbReference>
<dbReference type="InterPro" id="IPR034154">
    <property type="entry name" value="TOPRIM_DnaG/twinkle"/>
</dbReference>
<dbReference type="CDD" id="cd01029">
    <property type="entry name" value="TOPRIM_primases"/>
    <property type="match status" value="1"/>
</dbReference>
<protein>
    <submittedName>
        <fullName evidence="3">DUF3991 domain-containing protein</fullName>
    </submittedName>
    <submittedName>
        <fullName evidence="2">Toprim domain-containing protein</fullName>
    </submittedName>
</protein>
<evidence type="ECO:0000259" key="1">
    <source>
        <dbReference type="Pfam" id="PF13154"/>
    </source>
</evidence>